<dbReference type="PANTHER" id="PTHR13115">
    <property type="entry name" value="RNA POLYMERASE-ASSOCIATED PROTEIN RTF1 HOMOLOG"/>
    <property type="match status" value="1"/>
</dbReference>
<evidence type="ECO:0000313" key="7">
    <source>
        <dbReference type="EMBL" id="KIM60516.1"/>
    </source>
</evidence>
<accession>A0A0C3DX74</accession>
<keyword evidence="8" id="KW-1185">Reference proteome</keyword>
<evidence type="ECO:0000256" key="5">
    <source>
        <dbReference type="SAM" id="MobiDB-lite"/>
    </source>
</evidence>
<evidence type="ECO:0000256" key="1">
    <source>
        <dbReference type="ARBA" id="ARBA00004123"/>
    </source>
</evidence>
<feature type="compositionally biased region" description="Polar residues" evidence="5">
    <location>
        <begin position="476"/>
        <end position="498"/>
    </location>
</feature>
<dbReference type="GO" id="GO:0003677">
    <property type="term" value="F:DNA binding"/>
    <property type="evidence" value="ECO:0007669"/>
    <property type="project" value="InterPro"/>
</dbReference>
<reference evidence="8" key="2">
    <citation type="submission" date="2015-01" db="EMBL/GenBank/DDBJ databases">
        <title>Evolutionary Origins and Diversification of the Mycorrhizal Mutualists.</title>
        <authorList>
            <consortium name="DOE Joint Genome Institute"/>
            <consortium name="Mycorrhizal Genomics Consortium"/>
            <person name="Kohler A."/>
            <person name="Kuo A."/>
            <person name="Nagy L.G."/>
            <person name="Floudas D."/>
            <person name="Copeland A."/>
            <person name="Barry K.W."/>
            <person name="Cichocki N."/>
            <person name="Veneault-Fourrey C."/>
            <person name="LaButti K."/>
            <person name="Lindquist E.A."/>
            <person name="Lipzen A."/>
            <person name="Lundell T."/>
            <person name="Morin E."/>
            <person name="Murat C."/>
            <person name="Riley R."/>
            <person name="Ohm R."/>
            <person name="Sun H."/>
            <person name="Tunlid A."/>
            <person name="Henrissat B."/>
            <person name="Grigoriev I.V."/>
            <person name="Hibbett D.S."/>
            <person name="Martin F."/>
        </authorList>
    </citation>
    <scope>NUCLEOTIDE SEQUENCE [LARGE SCALE GENOMIC DNA]</scope>
    <source>
        <strain evidence="8">Foug A</strain>
    </source>
</reference>
<name>A0A0C3DX74_9AGAM</name>
<feature type="compositionally biased region" description="Low complexity" evidence="5">
    <location>
        <begin position="506"/>
        <end position="517"/>
    </location>
</feature>
<keyword evidence="4" id="KW-0539">Nucleus</keyword>
<dbReference type="GO" id="GO:1990269">
    <property type="term" value="F:RNA polymerase II C-terminal domain phosphoserine binding"/>
    <property type="evidence" value="ECO:0007669"/>
    <property type="project" value="TreeGrafter"/>
</dbReference>
<evidence type="ECO:0000313" key="8">
    <source>
        <dbReference type="Proteomes" id="UP000053989"/>
    </source>
</evidence>
<feature type="compositionally biased region" description="Basic and acidic residues" evidence="5">
    <location>
        <begin position="96"/>
        <end position="105"/>
    </location>
</feature>
<dbReference type="Pfam" id="PF03126">
    <property type="entry name" value="Plus-3"/>
    <property type="match status" value="1"/>
</dbReference>
<dbReference type="PANTHER" id="PTHR13115:SF8">
    <property type="entry name" value="RNA POLYMERASE-ASSOCIATED PROTEIN RTF1 HOMOLOG"/>
    <property type="match status" value="1"/>
</dbReference>
<dbReference type="GO" id="GO:0016593">
    <property type="term" value="C:Cdc73/Paf1 complex"/>
    <property type="evidence" value="ECO:0007669"/>
    <property type="project" value="TreeGrafter"/>
</dbReference>
<dbReference type="FunCoup" id="A0A0C3DX74">
    <property type="interactions" value="713"/>
</dbReference>
<evidence type="ECO:0000259" key="6">
    <source>
        <dbReference type="PROSITE" id="PS51360"/>
    </source>
</evidence>
<dbReference type="PROSITE" id="PS51360">
    <property type="entry name" value="PLUS3"/>
    <property type="match status" value="1"/>
</dbReference>
<feature type="domain" description="Plus3" evidence="6">
    <location>
        <begin position="209"/>
        <end position="341"/>
    </location>
</feature>
<feature type="region of interest" description="Disordered" evidence="5">
    <location>
        <begin position="439"/>
        <end position="517"/>
    </location>
</feature>
<organism evidence="7 8">
    <name type="scientific">Scleroderma citrinum Foug A</name>
    <dbReference type="NCBI Taxonomy" id="1036808"/>
    <lineage>
        <taxon>Eukaryota</taxon>
        <taxon>Fungi</taxon>
        <taxon>Dikarya</taxon>
        <taxon>Basidiomycota</taxon>
        <taxon>Agaricomycotina</taxon>
        <taxon>Agaricomycetes</taxon>
        <taxon>Agaricomycetidae</taxon>
        <taxon>Boletales</taxon>
        <taxon>Sclerodermatineae</taxon>
        <taxon>Sclerodermataceae</taxon>
        <taxon>Scleroderma</taxon>
    </lineage>
</organism>
<dbReference type="InterPro" id="IPR004343">
    <property type="entry name" value="Plus-3_dom"/>
</dbReference>
<feature type="compositionally biased region" description="Acidic residues" evidence="5">
    <location>
        <begin position="45"/>
        <end position="56"/>
    </location>
</feature>
<keyword evidence="2" id="KW-0805">Transcription regulation</keyword>
<keyword evidence="3" id="KW-0804">Transcription</keyword>
<comment type="subcellular location">
    <subcellularLocation>
        <location evidence="1">Nucleus</location>
    </subcellularLocation>
</comment>
<sequence length="539" mass="60961">MSDTDGDIDAELLELAGATEKKRKRQVSGSKSSGTKKRKSSISDSENEPESEETEDVNPYPLEGKYEDDSDRRRLLAMSEIEREAILAERLEQMQKIQDRRKLQEMIRQQKGASNDADSVAKAAKRQHAVRGATKEKSRKLDELKAKRRAKDEKKRVRTDSPKRDRSSSPMEMETSSGEEEDGQITKHEEEEERERRLYSKQPEPDDEPMTLESLMKCRLTRDMLAKYCMAPWFEDYVKGGWVRYLIGDENNAPVYRLCEITNLGVNLVKPYKINDRMVNQTLELQHGKSIKAFLMDKVSNSKIDSKEFERLIKTYMAEDVKLPSKRQLEKKAAQLESLITQPFTESDVALMLARKNQLNQQQSAAAMTMERSRLMQARTLAMRRQDFTELGEIEAKLKELPVVQPPRKEQLSLADKLAKVNERNRKANLEAVRRAEFEAERKRKERKLAASGLSGTATPESSAKLKALSRFPDSISRSATPNIGGTGTPVLQAQSTLVGRPISPFPGSVSASSVSQMSPSKSLEASLIDSIEIDLGDF</sequence>
<dbReference type="OrthoDB" id="166375at2759"/>
<protein>
    <recommendedName>
        <fullName evidence="6">Plus3 domain-containing protein</fullName>
    </recommendedName>
</protein>
<feature type="compositionally biased region" description="Acidic residues" evidence="5">
    <location>
        <begin position="1"/>
        <end position="12"/>
    </location>
</feature>
<dbReference type="STRING" id="1036808.A0A0C3DX74"/>
<evidence type="ECO:0000256" key="4">
    <source>
        <dbReference type="ARBA" id="ARBA00023242"/>
    </source>
</evidence>
<gene>
    <name evidence="7" type="ORF">SCLCIDRAFT_16331</name>
</gene>
<dbReference type="InterPro" id="IPR036128">
    <property type="entry name" value="Plus3-like_sf"/>
</dbReference>
<feature type="compositionally biased region" description="Basic and acidic residues" evidence="5">
    <location>
        <begin position="184"/>
        <end position="198"/>
    </location>
</feature>
<evidence type="ECO:0000256" key="3">
    <source>
        <dbReference type="ARBA" id="ARBA00023163"/>
    </source>
</evidence>
<feature type="compositionally biased region" description="Basic and acidic residues" evidence="5">
    <location>
        <begin position="133"/>
        <end position="167"/>
    </location>
</feature>
<proteinExistence type="predicted"/>
<evidence type="ECO:0000256" key="2">
    <source>
        <dbReference type="ARBA" id="ARBA00023015"/>
    </source>
</evidence>
<dbReference type="HOGENOM" id="CLU_036626_0_0_1"/>
<feature type="region of interest" description="Disordered" evidence="5">
    <location>
        <begin position="1"/>
        <end position="72"/>
    </location>
</feature>
<feature type="region of interest" description="Disordered" evidence="5">
    <location>
        <begin position="96"/>
        <end position="212"/>
    </location>
</feature>
<dbReference type="SUPFAM" id="SSF159042">
    <property type="entry name" value="Plus3-like"/>
    <property type="match status" value="1"/>
</dbReference>
<dbReference type="Gene3D" id="3.90.70.200">
    <property type="entry name" value="Plus-3 domain"/>
    <property type="match status" value="1"/>
</dbReference>
<dbReference type="AlphaFoldDB" id="A0A0C3DX74"/>
<dbReference type="SMART" id="SM00719">
    <property type="entry name" value="Plus3"/>
    <property type="match status" value="1"/>
</dbReference>
<dbReference type="Proteomes" id="UP000053989">
    <property type="component" value="Unassembled WGS sequence"/>
</dbReference>
<reference evidence="7 8" key="1">
    <citation type="submission" date="2014-04" db="EMBL/GenBank/DDBJ databases">
        <authorList>
            <consortium name="DOE Joint Genome Institute"/>
            <person name="Kuo A."/>
            <person name="Kohler A."/>
            <person name="Nagy L.G."/>
            <person name="Floudas D."/>
            <person name="Copeland A."/>
            <person name="Barry K.W."/>
            <person name="Cichocki N."/>
            <person name="Veneault-Fourrey C."/>
            <person name="LaButti K."/>
            <person name="Lindquist E.A."/>
            <person name="Lipzen A."/>
            <person name="Lundell T."/>
            <person name="Morin E."/>
            <person name="Murat C."/>
            <person name="Sun H."/>
            <person name="Tunlid A."/>
            <person name="Henrissat B."/>
            <person name="Grigoriev I.V."/>
            <person name="Hibbett D.S."/>
            <person name="Martin F."/>
            <person name="Nordberg H.P."/>
            <person name="Cantor M.N."/>
            <person name="Hua S.X."/>
        </authorList>
    </citation>
    <scope>NUCLEOTIDE SEQUENCE [LARGE SCALE GENOMIC DNA]</scope>
    <source>
        <strain evidence="7 8">Foug A</strain>
    </source>
</reference>
<dbReference type="EMBL" id="KN822061">
    <property type="protein sequence ID" value="KIM60516.1"/>
    <property type="molecule type" value="Genomic_DNA"/>
</dbReference>
<dbReference type="InParanoid" id="A0A0C3DX74"/>